<dbReference type="PANTHER" id="PTHR31577:SF2">
    <property type="entry name" value="DEVELOPMENTAL PLURIPOTENCY-ASSOCIATED PROTEIN 3"/>
    <property type="match status" value="1"/>
</dbReference>
<feature type="compositionally biased region" description="Polar residues" evidence="1">
    <location>
        <begin position="1"/>
        <end position="22"/>
    </location>
</feature>
<dbReference type="AlphaFoldDB" id="A0A2K6A9P3"/>
<name>A0A2K6A9P3_MANLE</name>
<dbReference type="Proteomes" id="UP000233140">
    <property type="component" value="Unassembled WGS sequence"/>
</dbReference>
<dbReference type="CTD" id="359787"/>
<gene>
    <name evidence="2" type="primary">DPPA3</name>
</gene>
<dbReference type="Pfam" id="PF15549">
    <property type="entry name" value="PGC7_Stella"/>
    <property type="match status" value="1"/>
</dbReference>
<protein>
    <submittedName>
        <fullName evidence="2">Developmental pluripotency associated 3</fullName>
    </submittedName>
</protein>
<accession>A0A2K6A9P3</accession>
<dbReference type="GO" id="GO:0005634">
    <property type="term" value="C:nucleus"/>
    <property type="evidence" value="ECO:0007669"/>
    <property type="project" value="Ensembl"/>
</dbReference>
<dbReference type="InterPro" id="IPR029096">
    <property type="entry name" value="Dppa3"/>
</dbReference>
<dbReference type="GeneTree" id="ENSGT00800000124303"/>
<dbReference type="RefSeq" id="XP_011838466.1">
    <property type="nucleotide sequence ID" value="XM_011983076.1"/>
</dbReference>
<dbReference type="OMA" id="GNYDSKP"/>
<feature type="region of interest" description="Disordered" evidence="1">
    <location>
        <begin position="1"/>
        <end position="30"/>
    </location>
</feature>
<dbReference type="KEGG" id="mleu:105541834"/>
<evidence type="ECO:0000256" key="1">
    <source>
        <dbReference type="SAM" id="MobiDB-lite"/>
    </source>
</evidence>
<dbReference type="PANTHER" id="PTHR31577">
    <property type="entry name" value="DEVELOPMENTAL PLURIPOTENCY-ASSOCIATED PROTEIN 3-RELATED"/>
    <property type="match status" value="1"/>
</dbReference>
<dbReference type="GO" id="GO:0044726">
    <property type="term" value="P:epigenetic programing of female pronucleus"/>
    <property type="evidence" value="ECO:0007669"/>
    <property type="project" value="TreeGrafter"/>
</dbReference>
<reference evidence="2" key="1">
    <citation type="submission" date="2025-08" db="UniProtKB">
        <authorList>
            <consortium name="Ensembl"/>
        </authorList>
    </citation>
    <scope>IDENTIFICATION</scope>
</reference>
<evidence type="ECO:0000313" key="3">
    <source>
        <dbReference type="Proteomes" id="UP000233140"/>
    </source>
</evidence>
<dbReference type="OrthoDB" id="9529981at2759"/>
<dbReference type="GeneID" id="105541834"/>
<sequence length="164" mass="18580">MDPSQQFSPTSIPESSQMLTQENSRDDSGASEICSEMLIKNLSNLTINASNESPSPLSEDSLHRVIDGIAARAPVLREIRDDLIYRRRGVRTLLSVQRERMARFRYMLLGRVRTHQRILTNTGLKGVRKESRPFKCPCSFCVSNGWDPSENARIGNYDTKPLQP</sequence>
<evidence type="ECO:0000313" key="2">
    <source>
        <dbReference type="Ensembl" id="ENSMLEP00000036806.1"/>
    </source>
</evidence>
<organism evidence="2 3">
    <name type="scientific">Mandrillus leucophaeus</name>
    <name type="common">Drill</name>
    <name type="synonym">Papio leucophaeus</name>
    <dbReference type="NCBI Taxonomy" id="9568"/>
    <lineage>
        <taxon>Eukaryota</taxon>
        <taxon>Metazoa</taxon>
        <taxon>Chordata</taxon>
        <taxon>Craniata</taxon>
        <taxon>Vertebrata</taxon>
        <taxon>Euteleostomi</taxon>
        <taxon>Mammalia</taxon>
        <taxon>Eutheria</taxon>
        <taxon>Euarchontoglires</taxon>
        <taxon>Primates</taxon>
        <taxon>Haplorrhini</taxon>
        <taxon>Catarrhini</taxon>
        <taxon>Cercopithecidae</taxon>
        <taxon>Cercopithecinae</taxon>
        <taxon>Mandrillus</taxon>
    </lineage>
</organism>
<dbReference type="Ensembl" id="ENSMLET00000060411.1">
    <property type="protein sequence ID" value="ENSMLEP00000036806.1"/>
    <property type="gene ID" value="ENSMLEG00000042505.1"/>
</dbReference>
<dbReference type="STRING" id="9568.ENSMLEP00000036806"/>
<keyword evidence="3" id="KW-1185">Reference proteome</keyword>
<proteinExistence type="predicted"/>
<reference evidence="2" key="2">
    <citation type="submission" date="2025-09" db="UniProtKB">
        <authorList>
            <consortium name="Ensembl"/>
        </authorList>
    </citation>
    <scope>IDENTIFICATION</scope>
</reference>
<dbReference type="GO" id="GO:0005737">
    <property type="term" value="C:cytoplasm"/>
    <property type="evidence" value="ECO:0007669"/>
    <property type="project" value="Ensembl"/>
</dbReference>